<protein>
    <submittedName>
        <fullName evidence="1">Uncharacterized protein</fullName>
    </submittedName>
</protein>
<evidence type="ECO:0000313" key="2">
    <source>
        <dbReference type="Proteomes" id="UP000248329"/>
    </source>
</evidence>
<name>A0AC61L5K0_9EURY</name>
<organism evidence="1 2">
    <name type="scientific">Candidatus Methanogaster sp</name>
    <dbReference type="NCBI Taxonomy" id="3386292"/>
    <lineage>
        <taxon>Archaea</taxon>
        <taxon>Methanobacteriati</taxon>
        <taxon>Methanobacteriota</taxon>
        <taxon>Stenosarchaea group</taxon>
        <taxon>Methanomicrobia</taxon>
        <taxon>Methanosarcinales</taxon>
        <taxon>ANME-2 cluster</taxon>
        <taxon>Candidatus Methanogasteraceae</taxon>
        <taxon>Candidatus Methanogaster</taxon>
    </lineage>
</organism>
<proteinExistence type="predicted"/>
<accession>A0AC61L5K0</accession>
<dbReference type="EMBL" id="PQXF01000003">
    <property type="protein sequence ID" value="PXF61703.1"/>
    <property type="molecule type" value="Genomic_DNA"/>
</dbReference>
<reference evidence="1" key="1">
    <citation type="submission" date="2018-01" db="EMBL/GenBank/DDBJ databases">
        <authorList>
            <person name="Krukenberg V."/>
        </authorList>
    </citation>
    <scope>NUCLEOTIDE SEQUENCE</scope>
    <source>
        <strain evidence="1">E20ANME2</strain>
    </source>
</reference>
<gene>
    <name evidence="1" type="ORF">C4B59_02270</name>
</gene>
<sequence length="279" mass="32216">MMDFIILYTEKTMTNRKCIAVSDVHLGIECSNRSKFIDFIDNLGDDVDRLVLLGDIFEFWKRDPVGVLLENTDIIQKLMSMEPEINISYVVGNHDFHLIRFPQSYFGVKFDLKHDLGLEYGGTKYRFIHGYQLENMQFGTLATYETFADALCMAGDDVGKAAEIIWEKIGEGRGILDMIRNFLGISRYSSDPHPGATLPWIKERIDEIMLEPEERSMEKYEKYAVELVNEKYKGEFLIYGHSHEPYVKMDKNLANTGSWVWGSSDYLEIDKHGVALKSY</sequence>
<comment type="caution">
    <text evidence="1">The sequence shown here is derived from an EMBL/GenBank/DDBJ whole genome shotgun (WGS) entry which is preliminary data.</text>
</comment>
<dbReference type="Proteomes" id="UP000248329">
    <property type="component" value="Unassembled WGS sequence"/>
</dbReference>
<evidence type="ECO:0000313" key="1">
    <source>
        <dbReference type="EMBL" id="PXF61703.1"/>
    </source>
</evidence>